<keyword evidence="2" id="KW-0808">Transferase</keyword>
<dbReference type="InterPro" id="IPR003615">
    <property type="entry name" value="HNH_nuc"/>
</dbReference>
<sequence length="642" mass="75180">MRFNTENKNLKDSKLRHAEYYDMQGEFDKLYQDSKDGKNFSNLMKLITSDNNILLAYRNIKRNNGSPTPGVDEVTINDIEKLETSQFLNLVKKRFNFYKPRKVRRVDIPKPNGKTRPLGIPSIWDRIAQQCILQVMEPICEAKFNKHSYGFRPFRSAENAFADATHRVNSGGMQYVVDIDIKGFFDEVNHTKLMRQIWTLGIQDKQLLVIIRRMLKAPIVMPDGNISYPTKGTPQGGILSPLLANINLNEFDWWIANQWEERDLKEITPQYRNDGRRNRKNENKKLRTHSKLKEIYLVRYADDFKIFCQTRQEAVKTYHATKKWLEERLRLTISTEKSKITNLKRESSEFLGFTFQMIEKGKKKSNEPKFVVKSNVSPKAIKRIHAQLRNQIKAIKKCSRGQEALAEMNKYNSMVNGIHNYYQIATHVSTDFGKLGFYILKVLNNRLTGLTRKGKYEGKHKGILAYMNSSMIRYYRKYPILPIGYVKHKNPLNIKRSVNKYTEQGRLEIHKKLTVIPEWKLEWLRNNPVVNKRATIEFADNRISKFIAQMGKCSVSGEELELDTVQCHHIIPYHIKQDDSYNNLTIVSYEIHKLIHATNRKVIEKFLNALNLNKEQIEKLNKFRKKVGIDTLELPYEINKVA</sequence>
<dbReference type="InterPro" id="IPR043502">
    <property type="entry name" value="DNA/RNA_pol_sf"/>
</dbReference>
<dbReference type="CDD" id="cd01651">
    <property type="entry name" value="RT_G2_intron"/>
    <property type="match status" value="1"/>
</dbReference>
<dbReference type="Proteomes" id="UP001303324">
    <property type="component" value="Chromosome"/>
</dbReference>
<dbReference type="PANTHER" id="PTHR34047">
    <property type="entry name" value="NUCLEAR INTRON MATURASE 1, MITOCHONDRIAL-RELATED"/>
    <property type="match status" value="1"/>
</dbReference>
<protein>
    <submittedName>
        <fullName evidence="2">Group II intron reverse transcriptase/maturase</fullName>
        <ecNumber evidence="2">2.7.7.49</ecNumber>
    </submittedName>
</protein>
<keyword evidence="2" id="KW-0695">RNA-directed DNA polymerase</keyword>
<evidence type="ECO:0000259" key="1">
    <source>
        <dbReference type="PROSITE" id="PS50878"/>
    </source>
</evidence>
<evidence type="ECO:0000313" key="2">
    <source>
        <dbReference type="EMBL" id="WNF24812.1"/>
    </source>
</evidence>
<dbReference type="NCBIfam" id="TIGR04416">
    <property type="entry name" value="group_II_RT_mat"/>
    <property type="match status" value="1"/>
</dbReference>
<dbReference type="GO" id="GO:0003964">
    <property type="term" value="F:RNA-directed DNA polymerase activity"/>
    <property type="evidence" value="ECO:0007669"/>
    <property type="project" value="UniProtKB-KW"/>
</dbReference>
<dbReference type="PANTHER" id="PTHR34047:SF8">
    <property type="entry name" value="PROTEIN YKFC"/>
    <property type="match status" value="1"/>
</dbReference>
<name>A0ABY9VSR2_9BACI</name>
<dbReference type="RefSeq" id="WP_311075791.1">
    <property type="nucleotide sequence ID" value="NZ_CP134494.1"/>
</dbReference>
<dbReference type="SMART" id="SM00507">
    <property type="entry name" value="HNHc"/>
    <property type="match status" value="1"/>
</dbReference>
<dbReference type="InterPro" id="IPR000477">
    <property type="entry name" value="RT_dom"/>
</dbReference>
<keyword evidence="3" id="KW-1185">Reference proteome</keyword>
<dbReference type="InterPro" id="IPR030931">
    <property type="entry name" value="Group_II_RT_mat"/>
</dbReference>
<accession>A0ABY9VSR2</accession>
<feature type="domain" description="Reverse transcriptase" evidence="1">
    <location>
        <begin position="89"/>
        <end position="355"/>
    </location>
</feature>
<reference evidence="2 3" key="1">
    <citation type="submission" date="2023-09" db="EMBL/GenBank/DDBJ databases">
        <title>Microbial mechanism of fulvic acid promoting antimony reduction mineralization in rice fields.</title>
        <authorList>
            <person name="Chen G."/>
            <person name="Lan J."/>
        </authorList>
    </citation>
    <scope>NUCLEOTIDE SEQUENCE [LARGE SCALE GENOMIC DNA]</scope>
    <source>
        <strain evidence="2 3">PS1</strain>
    </source>
</reference>
<dbReference type="SUPFAM" id="SSF56672">
    <property type="entry name" value="DNA/RNA polymerases"/>
    <property type="match status" value="1"/>
</dbReference>
<dbReference type="InterPro" id="IPR051083">
    <property type="entry name" value="GrpII_Intron_Splice-Mob/Def"/>
</dbReference>
<proteinExistence type="predicted"/>
<keyword evidence="2" id="KW-0548">Nucleotidyltransferase</keyword>
<gene>
    <name evidence="2" type="primary">ltrA</name>
    <name evidence="2" type="ORF">RH061_10135</name>
</gene>
<dbReference type="EC" id="2.7.7.49" evidence="2"/>
<dbReference type="Pfam" id="PF00078">
    <property type="entry name" value="RVT_1"/>
    <property type="match status" value="1"/>
</dbReference>
<dbReference type="Pfam" id="PF13395">
    <property type="entry name" value="HNH_4"/>
    <property type="match status" value="1"/>
</dbReference>
<organism evidence="2 3">
    <name type="scientific">Mesobacillus jeotgali</name>
    <dbReference type="NCBI Taxonomy" id="129985"/>
    <lineage>
        <taxon>Bacteria</taxon>
        <taxon>Bacillati</taxon>
        <taxon>Bacillota</taxon>
        <taxon>Bacilli</taxon>
        <taxon>Bacillales</taxon>
        <taxon>Bacillaceae</taxon>
        <taxon>Mesobacillus</taxon>
    </lineage>
</organism>
<dbReference type="EMBL" id="CP134494">
    <property type="protein sequence ID" value="WNF24812.1"/>
    <property type="molecule type" value="Genomic_DNA"/>
</dbReference>
<dbReference type="PROSITE" id="PS50878">
    <property type="entry name" value="RT_POL"/>
    <property type="match status" value="1"/>
</dbReference>
<dbReference type="CDD" id="cd00085">
    <property type="entry name" value="HNHc"/>
    <property type="match status" value="1"/>
</dbReference>
<evidence type="ECO:0000313" key="3">
    <source>
        <dbReference type="Proteomes" id="UP001303324"/>
    </source>
</evidence>